<accession>A0A427XEM0</accession>
<name>A0A427XEM0_9TREE</name>
<dbReference type="RefSeq" id="XP_028472419.1">
    <property type="nucleotide sequence ID" value="XM_028619245.1"/>
</dbReference>
<dbReference type="AlphaFoldDB" id="A0A427XEM0"/>
<keyword evidence="1" id="KW-0862">Zinc</keyword>
<protein>
    <recommendedName>
        <fullName evidence="3">C2H2-type domain-containing protein</fullName>
    </recommendedName>
</protein>
<evidence type="ECO:0000313" key="5">
    <source>
        <dbReference type="Proteomes" id="UP000279236"/>
    </source>
</evidence>
<organism evidence="4 5">
    <name type="scientific">Apiotrichum porosum</name>
    <dbReference type="NCBI Taxonomy" id="105984"/>
    <lineage>
        <taxon>Eukaryota</taxon>
        <taxon>Fungi</taxon>
        <taxon>Dikarya</taxon>
        <taxon>Basidiomycota</taxon>
        <taxon>Agaricomycotina</taxon>
        <taxon>Tremellomycetes</taxon>
        <taxon>Trichosporonales</taxon>
        <taxon>Trichosporonaceae</taxon>
        <taxon>Apiotrichum</taxon>
    </lineage>
</organism>
<dbReference type="Proteomes" id="UP000279236">
    <property type="component" value="Unassembled WGS sequence"/>
</dbReference>
<dbReference type="EMBL" id="RSCE01000017">
    <property type="protein sequence ID" value="RSH77272.1"/>
    <property type="molecule type" value="Genomic_DNA"/>
</dbReference>
<keyword evidence="1" id="KW-0863">Zinc-finger</keyword>
<feature type="region of interest" description="Disordered" evidence="2">
    <location>
        <begin position="438"/>
        <end position="481"/>
    </location>
</feature>
<evidence type="ECO:0000259" key="3">
    <source>
        <dbReference type="PROSITE" id="PS50157"/>
    </source>
</evidence>
<proteinExistence type="predicted"/>
<keyword evidence="5" id="KW-1185">Reference proteome</keyword>
<feature type="compositionally biased region" description="Polar residues" evidence="2">
    <location>
        <begin position="1"/>
        <end position="13"/>
    </location>
</feature>
<dbReference type="PROSITE" id="PS50157">
    <property type="entry name" value="ZINC_FINGER_C2H2_2"/>
    <property type="match status" value="1"/>
</dbReference>
<keyword evidence="1" id="KW-0479">Metal-binding</keyword>
<feature type="domain" description="C2H2-type" evidence="3">
    <location>
        <begin position="376"/>
        <end position="409"/>
    </location>
</feature>
<dbReference type="PROSITE" id="PS00028">
    <property type="entry name" value="ZINC_FINGER_C2H2_1"/>
    <property type="match status" value="1"/>
</dbReference>
<comment type="caution">
    <text evidence="4">The sequence shown here is derived from an EMBL/GenBank/DDBJ whole genome shotgun (WGS) entry which is preliminary data.</text>
</comment>
<feature type="region of interest" description="Disordered" evidence="2">
    <location>
        <begin position="1"/>
        <end position="32"/>
    </location>
</feature>
<evidence type="ECO:0000256" key="2">
    <source>
        <dbReference type="SAM" id="MobiDB-lite"/>
    </source>
</evidence>
<dbReference type="InterPro" id="IPR013087">
    <property type="entry name" value="Znf_C2H2_type"/>
</dbReference>
<gene>
    <name evidence="4" type="ORF">EHS24_003581</name>
</gene>
<evidence type="ECO:0000313" key="4">
    <source>
        <dbReference type="EMBL" id="RSH77272.1"/>
    </source>
</evidence>
<dbReference type="GO" id="GO:0008270">
    <property type="term" value="F:zinc ion binding"/>
    <property type="evidence" value="ECO:0007669"/>
    <property type="project" value="UniProtKB-KW"/>
</dbReference>
<dbReference type="GeneID" id="39588124"/>
<sequence>MVATASGHNSATALTRRAPPPKTAASSSLVLGSTIGTPPTSVGAPATAPVPPSILKAIDFTPLKAIRELLVDTNTTFLAAYEALVGPPSDDRLCCSVRPGHAPVTESLATTHMSECVKSRLKASYNMTSEYSSHSTTLVGNPVNPHNGAALFGKTKGVPNPVPANIKSPNWVLSKKITNSLSNARGEERYCRWCPAPMALALRFIPSAGRDKASADDRAKGPWSMESSDLFGFFDPVYCVAYGDWAVSPSLLHERAQAIMSQINANTGPFALRDDMDWAGVDDAAIAKFGKLSGPHQDPRFKQIGGPFGSTVKGFFCMMCIANPDLPLVEALNPQVHADRPAFVHAVVCARVVMRDLKRAMDANTHHFLLNDAGSIMCAAPGCPELFDSRSQLLNHHTARHGQHYKARPSTTKGRSAAITIMWEDDVEVDKWAEGHDSTLAPAKGKKRTELAASSVTPAAQNKKGKGKSKEVDTVAGRRAQ</sequence>
<reference evidence="4 5" key="1">
    <citation type="submission" date="2018-11" db="EMBL/GenBank/DDBJ databases">
        <title>Genome sequence of Apiotrichum porosum DSM 27194.</title>
        <authorList>
            <person name="Aliyu H."/>
            <person name="Gorte O."/>
            <person name="Ochsenreither K."/>
        </authorList>
    </citation>
    <scope>NUCLEOTIDE SEQUENCE [LARGE SCALE GENOMIC DNA]</scope>
    <source>
        <strain evidence="4 5">DSM 27194</strain>
    </source>
</reference>
<evidence type="ECO:0000256" key="1">
    <source>
        <dbReference type="PROSITE-ProRule" id="PRU00042"/>
    </source>
</evidence>